<dbReference type="PANTHER" id="PTHR23051">
    <property type="entry name" value="SOLUTE CARRIER FAMILY 35, MEMBER F5"/>
    <property type="match status" value="1"/>
</dbReference>
<accession>A0A0B1S956</accession>
<feature type="transmembrane region" description="Helical" evidence="5">
    <location>
        <begin position="75"/>
        <end position="94"/>
    </location>
</feature>
<gene>
    <name evidence="6" type="ORF">OESDEN_19884</name>
</gene>
<protein>
    <submittedName>
        <fullName evidence="6">Uncharacterized protein</fullName>
    </submittedName>
</protein>
<evidence type="ECO:0000256" key="1">
    <source>
        <dbReference type="ARBA" id="ARBA00004141"/>
    </source>
</evidence>
<organism evidence="6 7">
    <name type="scientific">Oesophagostomum dentatum</name>
    <name type="common">Nodular worm</name>
    <dbReference type="NCBI Taxonomy" id="61180"/>
    <lineage>
        <taxon>Eukaryota</taxon>
        <taxon>Metazoa</taxon>
        <taxon>Ecdysozoa</taxon>
        <taxon>Nematoda</taxon>
        <taxon>Chromadorea</taxon>
        <taxon>Rhabditida</taxon>
        <taxon>Rhabditina</taxon>
        <taxon>Rhabditomorpha</taxon>
        <taxon>Strongyloidea</taxon>
        <taxon>Strongylidae</taxon>
        <taxon>Oesophagostomum</taxon>
    </lineage>
</organism>
<dbReference type="AlphaFoldDB" id="A0A0B1S956"/>
<evidence type="ECO:0000256" key="4">
    <source>
        <dbReference type="ARBA" id="ARBA00023136"/>
    </source>
</evidence>
<evidence type="ECO:0000256" key="3">
    <source>
        <dbReference type="ARBA" id="ARBA00022989"/>
    </source>
</evidence>
<evidence type="ECO:0000313" key="7">
    <source>
        <dbReference type="Proteomes" id="UP000053660"/>
    </source>
</evidence>
<proteinExistence type="predicted"/>
<dbReference type="OrthoDB" id="10041630at2759"/>
<feature type="transmembrane region" description="Helical" evidence="5">
    <location>
        <begin position="52"/>
        <end position="69"/>
    </location>
</feature>
<keyword evidence="2 5" id="KW-0812">Transmembrane</keyword>
<feature type="transmembrane region" description="Helical" evidence="5">
    <location>
        <begin position="12"/>
        <end position="31"/>
    </location>
</feature>
<dbReference type="GO" id="GO:0016020">
    <property type="term" value="C:membrane"/>
    <property type="evidence" value="ECO:0007669"/>
    <property type="project" value="UniProtKB-SubCell"/>
</dbReference>
<sequence length="128" mass="14593">MPSAPMDGGACFTGRTLGVVLLLLVNVLWVLSSEVTRFIFIDEDFKRPFFTAYVKTCMLTIYMLRFLLFEKPQQVCWGLFVTVSVSCYVIRCFFSSLCIKLVKPRQVEDFLLVAAVYVNASNVIRNVL</sequence>
<evidence type="ECO:0000256" key="2">
    <source>
        <dbReference type="ARBA" id="ARBA00022692"/>
    </source>
</evidence>
<dbReference type="Proteomes" id="UP000053660">
    <property type="component" value="Unassembled WGS sequence"/>
</dbReference>
<keyword evidence="7" id="KW-1185">Reference proteome</keyword>
<comment type="subcellular location">
    <subcellularLocation>
        <location evidence="1">Membrane</location>
        <topology evidence="1">Multi-pass membrane protein</topology>
    </subcellularLocation>
</comment>
<name>A0A0B1S956_OESDE</name>
<dbReference type="EMBL" id="KN600632">
    <property type="protein sequence ID" value="KHJ80441.1"/>
    <property type="molecule type" value="Genomic_DNA"/>
</dbReference>
<keyword evidence="4 5" id="KW-0472">Membrane</keyword>
<keyword evidence="3 5" id="KW-1133">Transmembrane helix</keyword>
<evidence type="ECO:0000256" key="5">
    <source>
        <dbReference type="SAM" id="Phobius"/>
    </source>
</evidence>
<reference evidence="6 7" key="1">
    <citation type="submission" date="2014-03" db="EMBL/GenBank/DDBJ databases">
        <title>Draft genome of the hookworm Oesophagostomum dentatum.</title>
        <authorList>
            <person name="Mitreva M."/>
        </authorList>
    </citation>
    <scope>NUCLEOTIDE SEQUENCE [LARGE SCALE GENOMIC DNA]</scope>
    <source>
        <strain evidence="6 7">OD-Hann</strain>
    </source>
</reference>
<dbReference type="PANTHER" id="PTHR23051:SF0">
    <property type="entry name" value="SOLUTE CARRIER FAMILY 35 MEMBER F5"/>
    <property type="match status" value="1"/>
</dbReference>
<evidence type="ECO:0000313" key="6">
    <source>
        <dbReference type="EMBL" id="KHJ80441.1"/>
    </source>
</evidence>